<organism evidence="6 7">
    <name type="scientific">Stephania cephalantha</name>
    <dbReference type="NCBI Taxonomy" id="152367"/>
    <lineage>
        <taxon>Eukaryota</taxon>
        <taxon>Viridiplantae</taxon>
        <taxon>Streptophyta</taxon>
        <taxon>Embryophyta</taxon>
        <taxon>Tracheophyta</taxon>
        <taxon>Spermatophyta</taxon>
        <taxon>Magnoliopsida</taxon>
        <taxon>Ranunculales</taxon>
        <taxon>Menispermaceae</taxon>
        <taxon>Menispermoideae</taxon>
        <taxon>Cissampelideae</taxon>
        <taxon>Stephania</taxon>
    </lineage>
</organism>
<dbReference type="SUPFAM" id="SSF53448">
    <property type="entry name" value="Nucleotide-diphospho-sugar transferases"/>
    <property type="match status" value="1"/>
</dbReference>
<dbReference type="AlphaFoldDB" id="A0AAP0JU03"/>
<evidence type="ECO:0000256" key="5">
    <source>
        <dbReference type="RuleBase" id="RU362027"/>
    </source>
</evidence>
<dbReference type="Gene3D" id="3.90.550.10">
    <property type="entry name" value="Spore Coat Polysaccharide Biosynthesis Protein SpsA, Chain A"/>
    <property type="match status" value="1"/>
</dbReference>
<evidence type="ECO:0000256" key="1">
    <source>
        <dbReference type="ARBA" id="ARBA00004877"/>
    </source>
</evidence>
<dbReference type="PANTHER" id="PTHR13778:SF72">
    <property type="entry name" value="GALACTURONOSYLTRANSFERASE-LIKE 2-RELATED"/>
    <property type="match status" value="1"/>
</dbReference>
<accession>A0AAP0JU03</accession>
<comment type="caution">
    <text evidence="6">The sequence shown here is derived from an EMBL/GenBank/DDBJ whole genome shotgun (WGS) entry which is preliminary data.</text>
</comment>
<dbReference type="InterPro" id="IPR002495">
    <property type="entry name" value="Glyco_trans_8"/>
</dbReference>
<keyword evidence="4" id="KW-0808">Transferase</keyword>
<evidence type="ECO:0000256" key="3">
    <source>
        <dbReference type="ARBA" id="ARBA00022676"/>
    </source>
</evidence>
<dbReference type="Pfam" id="PF01501">
    <property type="entry name" value="Glyco_transf_8"/>
    <property type="match status" value="1"/>
</dbReference>
<protein>
    <recommendedName>
        <fullName evidence="5">Hexosyltransferase</fullName>
        <ecNumber evidence="5">2.4.1.-</ecNumber>
    </recommendedName>
</protein>
<dbReference type="InterPro" id="IPR050748">
    <property type="entry name" value="Glycosyltrans_8_dom-fam"/>
</dbReference>
<comment type="similarity">
    <text evidence="2 5">Belongs to the glycosyltransferase 8 family.</text>
</comment>
<dbReference type="InterPro" id="IPR029044">
    <property type="entry name" value="Nucleotide-diphossugar_trans"/>
</dbReference>
<gene>
    <name evidence="6" type="ORF">Scep_009440</name>
</gene>
<evidence type="ECO:0000313" key="6">
    <source>
        <dbReference type="EMBL" id="KAK9139759.1"/>
    </source>
</evidence>
<evidence type="ECO:0000256" key="2">
    <source>
        <dbReference type="ARBA" id="ARBA00006351"/>
    </source>
</evidence>
<dbReference type="PANTHER" id="PTHR13778">
    <property type="entry name" value="GLYCOSYLTRANSFERASE 8 DOMAIN-CONTAINING PROTEIN"/>
    <property type="match status" value="1"/>
</dbReference>
<dbReference type="GO" id="GO:0005794">
    <property type="term" value="C:Golgi apparatus"/>
    <property type="evidence" value="ECO:0007669"/>
    <property type="project" value="TreeGrafter"/>
</dbReference>
<dbReference type="EC" id="2.4.1.-" evidence="5"/>
<comment type="pathway">
    <text evidence="1">Glycan metabolism; pectin biosynthesis.</text>
</comment>
<dbReference type="EMBL" id="JBBNAG010000004">
    <property type="protein sequence ID" value="KAK9139759.1"/>
    <property type="molecule type" value="Genomic_DNA"/>
</dbReference>
<reference evidence="6 7" key="1">
    <citation type="submission" date="2024-01" db="EMBL/GenBank/DDBJ databases">
        <title>Genome assemblies of Stephania.</title>
        <authorList>
            <person name="Yang L."/>
        </authorList>
    </citation>
    <scope>NUCLEOTIDE SEQUENCE [LARGE SCALE GENOMIC DNA]</scope>
    <source>
        <strain evidence="6">JXDWG</strain>
        <tissue evidence="6">Leaf</tissue>
    </source>
</reference>
<keyword evidence="7" id="KW-1185">Reference proteome</keyword>
<keyword evidence="3" id="KW-0328">Glycosyltransferase</keyword>
<dbReference type="Proteomes" id="UP001419268">
    <property type="component" value="Unassembled WGS sequence"/>
</dbReference>
<proteinExistence type="inferred from homology"/>
<evidence type="ECO:0000313" key="7">
    <source>
        <dbReference type="Proteomes" id="UP001419268"/>
    </source>
</evidence>
<evidence type="ECO:0000256" key="4">
    <source>
        <dbReference type="ARBA" id="ARBA00022679"/>
    </source>
</evidence>
<sequence length="194" mass="21962">MFIASLRRTLSASLYPFRSSVLGLISTSICSALDCTLNYAPNYHPHLLPLCLHRVVYLDSDLLLVDDISKFSAIPLGSSIVLAAPEYCNANFTSYFTPTFWSNPALSLTFSDRRPCYFNTGVMVIDLQRWCAGGYTAKIEEWMKLQKRIRIYGLGSLPPFSLVCRLLYWSGKRKPWASPSPQDGVDPMERYILE</sequence>
<dbReference type="GO" id="GO:0016757">
    <property type="term" value="F:glycosyltransferase activity"/>
    <property type="evidence" value="ECO:0007669"/>
    <property type="project" value="UniProtKB-KW"/>
</dbReference>
<name>A0AAP0JU03_9MAGN</name>